<dbReference type="PANTHER" id="PTHR15239">
    <property type="entry name" value="NUCLEAR EXPORT MEDIATOR FACTOR NEMF"/>
    <property type="match status" value="1"/>
</dbReference>
<accession>A0ABT3PUK6</accession>
<keyword evidence="5" id="KW-1185">Reference proteome</keyword>
<evidence type="ECO:0000313" key="4">
    <source>
        <dbReference type="EMBL" id="MCW9711540.1"/>
    </source>
</evidence>
<evidence type="ECO:0000256" key="1">
    <source>
        <dbReference type="SAM" id="Coils"/>
    </source>
</evidence>
<dbReference type="Proteomes" id="UP001207337">
    <property type="component" value="Unassembled WGS sequence"/>
</dbReference>
<protein>
    <submittedName>
        <fullName evidence="4">NFACT RNA binding domain-containing protein</fullName>
    </submittedName>
</protein>
<evidence type="ECO:0000313" key="5">
    <source>
        <dbReference type="Proteomes" id="UP001207337"/>
    </source>
</evidence>
<comment type="caution">
    <text evidence="4">The sequence shown here is derived from an EMBL/GenBank/DDBJ whole genome shotgun (WGS) entry which is preliminary data.</text>
</comment>
<dbReference type="PANTHER" id="PTHR15239:SF6">
    <property type="entry name" value="RIBOSOME QUALITY CONTROL COMPLEX SUBUNIT NEMF"/>
    <property type="match status" value="1"/>
</dbReference>
<dbReference type="InterPro" id="IPR051608">
    <property type="entry name" value="RQC_Subunit_NEMF"/>
</dbReference>
<dbReference type="EMBL" id="JAJNDC010000001">
    <property type="protein sequence ID" value="MCW9711540.1"/>
    <property type="molecule type" value="Genomic_DNA"/>
</dbReference>
<dbReference type="Gene3D" id="2.30.310.10">
    <property type="entry name" value="ibrinogen binding protein from staphylococcus aureus domain"/>
    <property type="match status" value="1"/>
</dbReference>
<reference evidence="4 5" key="1">
    <citation type="submission" date="2021-11" db="EMBL/GenBank/DDBJ databases">
        <title>Aliifidinibius sp. nov., a new bacterium isolated from saline soil.</title>
        <authorList>
            <person name="Galisteo C."/>
            <person name="De La Haba R."/>
            <person name="Sanchez-Porro C."/>
            <person name="Ventosa A."/>
        </authorList>
    </citation>
    <scope>NUCLEOTIDE SEQUENCE [LARGE SCALE GENOMIC DNA]</scope>
    <source>
        <strain evidence="4 5">KACC 190600</strain>
    </source>
</reference>
<dbReference type="RefSeq" id="WP_265786838.1">
    <property type="nucleotide sequence ID" value="NZ_BAABRS010000001.1"/>
</dbReference>
<feature type="coiled-coil region" evidence="1">
    <location>
        <begin position="259"/>
        <end position="286"/>
    </location>
</feature>
<feature type="domain" description="NFACT RNA-binding" evidence="3">
    <location>
        <begin position="418"/>
        <end position="506"/>
    </location>
</feature>
<gene>
    <name evidence="4" type="ORF">LQ318_01370</name>
</gene>
<keyword evidence="1" id="KW-0175">Coiled coil</keyword>
<feature type="coiled-coil region" evidence="1">
    <location>
        <begin position="351"/>
        <end position="381"/>
    </location>
</feature>
<dbReference type="InterPro" id="IPR008532">
    <property type="entry name" value="NFACT_RNA-bd"/>
</dbReference>
<dbReference type="Pfam" id="PF05670">
    <property type="entry name" value="NFACT-R_1"/>
    <property type="match status" value="1"/>
</dbReference>
<organism evidence="4 5">
    <name type="scientific">Fodinibius salicampi</name>
    <dbReference type="NCBI Taxonomy" id="1920655"/>
    <lineage>
        <taxon>Bacteria</taxon>
        <taxon>Pseudomonadati</taxon>
        <taxon>Balneolota</taxon>
        <taxon>Balneolia</taxon>
        <taxon>Balneolales</taxon>
        <taxon>Balneolaceae</taxon>
        <taxon>Fodinibius</taxon>
    </lineage>
</organism>
<evidence type="ECO:0000256" key="2">
    <source>
        <dbReference type="SAM" id="MobiDB-lite"/>
    </source>
</evidence>
<evidence type="ECO:0000259" key="3">
    <source>
        <dbReference type="Pfam" id="PF05670"/>
    </source>
</evidence>
<proteinExistence type="predicted"/>
<feature type="region of interest" description="Disordered" evidence="2">
    <location>
        <begin position="128"/>
        <end position="148"/>
    </location>
</feature>
<dbReference type="Pfam" id="PF05833">
    <property type="entry name" value="NFACT_N"/>
    <property type="match status" value="1"/>
</dbReference>
<sequence>MNNYYTLIYLNREIKEKICDGFFDFAISPHKDVLHIYIKTKEETYRLIFSANSRETALFLDYYRPPKKRNVLDFFSSLEGQEVSEVSLAKKDRLLSVYFENGKHLLFKLFSGRPNVFLVDNNQITDAFKNPESHKGEAPPEPMAPDFKEEVSPKRSAKNQMTEVNPLLPRNLLPYLIEQHDVEEMPPAKVKAFTRQVTQALREDPHPRVLKTGDFCLWSREWLDISTNKQCSEVNDCVAYAYKNAVHLRRLHNKKEDIVRFLKRTVEQKEGTIAQLSQSKKSLERADRYEKYGHLLMAHAHESISPGTESITIKDFYEDDEEITIPLQEGRDIAQNAEYYYEKAKDARKSYENAQKRLPVEKEKLETLQKLLDEIDQIERLPDLNSWIKDHKKKLQQIGFGDSDDKQAKSPYRKFKVGKYEVWIGKNAKSNDQLTSRAHKEDIWLHARGVGGSHVVIRMGNQKDYPPKNVILKAAGFAAYYSKAQGMKTAPVMYTKRKYVRKPKGAAPGAVVVEREEVEMVPPINPQEIN</sequence>
<name>A0ABT3PUK6_9BACT</name>
<feature type="compositionally biased region" description="Basic and acidic residues" evidence="2">
    <location>
        <begin position="129"/>
        <end position="138"/>
    </location>
</feature>